<dbReference type="Proteomes" id="UP000823399">
    <property type="component" value="Unassembled WGS sequence"/>
</dbReference>
<dbReference type="RefSeq" id="XP_041297336.1">
    <property type="nucleotide sequence ID" value="XM_041443895.1"/>
</dbReference>
<feature type="non-terminal residue" evidence="2">
    <location>
        <position position="174"/>
    </location>
</feature>
<dbReference type="EMBL" id="JABBWM010000007">
    <property type="protein sequence ID" value="KAG2115957.1"/>
    <property type="molecule type" value="Genomic_DNA"/>
</dbReference>
<feature type="region of interest" description="Disordered" evidence="1">
    <location>
        <begin position="121"/>
        <end position="174"/>
    </location>
</feature>
<dbReference type="GeneID" id="64706154"/>
<feature type="compositionally biased region" description="Low complexity" evidence="1">
    <location>
        <begin position="148"/>
        <end position="157"/>
    </location>
</feature>
<comment type="caution">
    <text evidence="2">The sequence shown here is derived from an EMBL/GenBank/DDBJ whole genome shotgun (WGS) entry which is preliminary data.</text>
</comment>
<dbReference type="AlphaFoldDB" id="A0A9P7FEF2"/>
<evidence type="ECO:0000256" key="1">
    <source>
        <dbReference type="SAM" id="MobiDB-lite"/>
    </source>
</evidence>
<organism evidence="2 3">
    <name type="scientific">Suillus discolor</name>
    <dbReference type="NCBI Taxonomy" id="1912936"/>
    <lineage>
        <taxon>Eukaryota</taxon>
        <taxon>Fungi</taxon>
        <taxon>Dikarya</taxon>
        <taxon>Basidiomycota</taxon>
        <taxon>Agaricomycotina</taxon>
        <taxon>Agaricomycetes</taxon>
        <taxon>Agaricomycetidae</taxon>
        <taxon>Boletales</taxon>
        <taxon>Suillineae</taxon>
        <taxon>Suillaceae</taxon>
        <taxon>Suillus</taxon>
    </lineage>
</organism>
<gene>
    <name evidence="2" type="ORF">F5147DRAFT_834066</name>
</gene>
<name>A0A9P7FEF2_9AGAM</name>
<reference evidence="2" key="1">
    <citation type="journal article" date="2020" name="New Phytol.">
        <title>Comparative genomics reveals dynamic genome evolution in host specialist ectomycorrhizal fungi.</title>
        <authorList>
            <person name="Lofgren L.A."/>
            <person name="Nguyen N.H."/>
            <person name="Vilgalys R."/>
            <person name="Ruytinx J."/>
            <person name="Liao H.L."/>
            <person name="Branco S."/>
            <person name="Kuo A."/>
            <person name="LaButti K."/>
            <person name="Lipzen A."/>
            <person name="Andreopoulos W."/>
            <person name="Pangilinan J."/>
            <person name="Riley R."/>
            <person name="Hundley H."/>
            <person name="Na H."/>
            <person name="Barry K."/>
            <person name="Grigoriev I.V."/>
            <person name="Stajich J.E."/>
            <person name="Kennedy P.G."/>
        </authorList>
    </citation>
    <scope>NUCLEOTIDE SEQUENCE</scope>
    <source>
        <strain evidence="2">FC423</strain>
    </source>
</reference>
<keyword evidence="3" id="KW-1185">Reference proteome</keyword>
<dbReference type="OrthoDB" id="2683943at2759"/>
<evidence type="ECO:0000313" key="3">
    <source>
        <dbReference type="Proteomes" id="UP000823399"/>
    </source>
</evidence>
<sequence>DWSNEFKEKWSTLAADNNRILGAEIPGQEQDGYDADPNFFYGTHQHSQISRPRLQQRPGRFKRFRLAITRRPQEAPAPAPPTTSPPVAVKTQLRHLFSRSPHHATPPVVDVPFTKAKERNIAAGAPGPDPDIVPDEYFDTAEPDPDTQQQQHQEAAAVHIDPGEHGGGKSCVCC</sequence>
<evidence type="ECO:0000313" key="2">
    <source>
        <dbReference type="EMBL" id="KAG2115957.1"/>
    </source>
</evidence>
<proteinExistence type="predicted"/>
<feature type="region of interest" description="Disordered" evidence="1">
    <location>
        <begin position="27"/>
        <end position="57"/>
    </location>
</feature>
<feature type="compositionally biased region" description="Acidic residues" evidence="1">
    <location>
        <begin position="132"/>
        <end position="145"/>
    </location>
</feature>
<accession>A0A9P7FEF2</accession>
<protein>
    <submittedName>
        <fullName evidence="2">Uncharacterized protein</fullName>
    </submittedName>
</protein>